<dbReference type="PIRSF" id="PIRSF005457">
    <property type="entry name" value="Glx"/>
    <property type="match status" value="1"/>
</dbReference>
<comment type="pathway">
    <text evidence="2 7">Secondary metabolite metabolism; methylglyoxal degradation; (R)-lactate from methylglyoxal: step 2/2.</text>
</comment>
<evidence type="ECO:0000256" key="5">
    <source>
        <dbReference type="ARBA" id="ARBA00022801"/>
    </source>
</evidence>
<dbReference type="SMART" id="SM00849">
    <property type="entry name" value="Lactamase_B"/>
    <property type="match status" value="1"/>
</dbReference>
<dbReference type="SUPFAM" id="SSF56281">
    <property type="entry name" value="Metallo-hydrolase/oxidoreductase"/>
    <property type="match status" value="1"/>
</dbReference>
<dbReference type="EC" id="3.1.2.6" evidence="7"/>
<feature type="binding site" evidence="7">
    <location>
        <position position="76"/>
    </location>
    <ligand>
        <name>Zn(2+)</name>
        <dbReference type="ChEBI" id="CHEBI:29105"/>
        <label>2</label>
    </ligand>
</feature>
<reference evidence="9 10" key="1">
    <citation type="submission" date="2018-12" db="EMBL/GenBank/DDBJ databases">
        <authorList>
            <person name="Yang Y."/>
        </authorList>
    </citation>
    <scope>NUCLEOTIDE SEQUENCE [LARGE SCALE GENOMIC DNA]</scope>
    <source>
        <strain evidence="9 10">GSF71</strain>
    </source>
</reference>
<protein>
    <recommendedName>
        <fullName evidence="7">Hydroxyacylglutathione hydrolase</fullName>
        <ecNumber evidence="7">3.1.2.6</ecNumber>
    </recommendedName>
    <alternativeName>
        <fullName evidence="7">Glyoxalase II</fullName>
        <shortName evidence="7">Glx II</shortName>
    </alternativeName>
</protein>
<dbReference type="InterPro" id="IPR036866">
    <property type="entry name" value="RibonucZ/Hydroxyglut_hydro"/>
</dbReference>
<dbReference type="PANTHER" id="PTHR43705:SF1">
    <property type="entry name" value="HYDROXYACYLGLUTATHIONE HYDROLASE GLOB"/>
    <property type="match status" value="1"/>
</dbReference>
<dbReference type="Gene3D" id="3.60.15.10">
    <property type="entry name" value="Ribonuclease Z/Hydroxyacylglutathione hydrolase-like"/>
    <property type="match status" value="1"/>
</dbReference>
<gene>
    <name evidence="7 9" type="primary">gloB</name>
    <name evidence="9" type="ORF">EJ913_15235</name>
</gene>
<keyword evidence="6 7" id="KW-0862">Zinc</keyword>
<feature type="binding site" evidence="7">
    <location>
        <position position="149"/>
    </location>
    <ligand>
        <name>Zn(2+)</name>
        <dbReference type="ChEBI" id="CHEBI:29105"/>
        <label>2</label>
    </ligand>
</feature>
<accession>A0A433J7P8</accession>
<proteinExistence type="inferred from homology"/>
<evidence type="ECO:0000256" key="6">
    <source>
        <dbReference type="ARBA" id="ARBA00022833"/>
    </source>
</evidence>
<sequence length="273" mass="29757">MASQAYHGFASQQRESAAVEVVLVPAFADNYIYVLRDDASGKVGIVDPGDAAPVIAELDRRGWTPTHIFLTHHHNDHIGGVAELKARYRPTVIGARADAHRIPDLDVALGEGDRTVFGEQAVRVFAVPGHTSGHIAFWFEGADALFPGDTLFALGCGRLFEGTPEQMWDSLVQLRALSDPTRIYCGHEYTLSNARFAVTVDPENAALRARADEIAALRERGEPTIPSTIGVERRTNPFLRADDPAVQAAVGLPGATPERVFAEIRSRKDHFRG</sequence>
<comment type="catalytic activity">
    <reaction evidence="1 7">
        <text>an S-(2-hydroxyacyl)glutathione + H2O = a 2-hydroxy carboxylate + glutathione + H(+)</text>
        <dbReference type="Rhea" id="RHEA:21864"/>
        <dbReference type="ChEBI" id="CHEBI:15377"/>
        <dbReference type="ChEBI" id="CHEBI:15378"/>
        <dbReference type="ChEBI" id="CHEBI:57925"/>
        <dbReference type="ChEBI" id="CHEBI:58896"/>
        <dbReference type="ChEBI" id="CHEBI:71261"/>
        <dbReference type="EC" id="3.1.2.6"/>
    </reaction>
</comment>
<organism evidence="9 10">
    <name type="scientific">Azospirillum doebereinerae</name>
    <dbReference type="NCBI Taxonomy" id="92933"/>
    <lineage>
        <taxon>Bacteria</taxon>
        <taxon>Pseudomonadati</taxon>
        <taxon>Pseudomonadota</taxon>
        <taxon>Alphaproteobacteria</taxon>
        <taxon>Rhodospirillales</taxon>
        <taxon>Azospirillaceae</taxon>
        <taxon>Azospirillum</taxon>
    </lineage>
</organism>
<keyword evidence="10" id="KW-1185">Reference proteome</keyword>
<dbReference type="UniPathway" id="UPA00619">
    <property type="reaction ID" value="UER00676"/>
</dbReference>
<feature type="binding site" evidence="7">
    <location>
        <position position="72"/>
    </location>
    <ligand>
        <name>Zn(2+)</name>
        <dbReference type="ChEBI" id="CHEBI:29105"/>
        <label>1</label>
    </ligand>
</feature>
<dbReference type="GO" id="GO:0046872">
    <property type="term" value="F:metal ion binding"/>
    <property type="evidence" value="ECO:0007669"/>
    <property type="project" value="UniProtKB-KW"/>
</dbReference>
<feature type="binding site" evidence="7">
    <location>
        <position position="77"/>
    </location>
    <ligand>
        <name>Zn(2+)</name>
        <dbReference type="ChEBI" id="CHEBI:29105"/>
        <label>2</label>
    </ligand>
</feature>
<evidence type="ECO:0000256" key="1">
    <source>
        <dbReference type="ARBA" id="ARBA00001623"/>
    </source>
</evidence>
<dbReference type="NCBIfam" id="TIGR03413">
    <property type="entry name" value="GSH_gloB"/>
    <property type="match status" value="1"/>
</dbReference>
<comment type="similarity">
    <text evidence="3 7">Belongs to the metallo-beta-lactamase superfamily. Glyoxalase II family.</text>
</comment>
<dbReference type="InterPro" id="IPR035680">
    <property type="entry name" value="Clx_II_MBL"/>
</dbReference>
<dbReference type="OrthoDB" id="9802248at2"/>
<evidence type="ECO:0000256" key="4">
    <source>
        <dbReference type="ARBA" id="ARBA00022723"/>
    </source>
</evidence>
<comment type="function">
    <text evidence="7">Thiolesterase that catalyzes the hydrolysis of S-D-lactoyl-glutathione to form glutathione and D-lactic acid.</text>
</comment>
<dbReference type="Pfam" id="PF00753">
    <property type="entry name" value="Lactamase_B"/>
    <property type="match status" value="1"/>
</dbReference>
<dbReference type="InterPro" id="IPR050110">
    <property type="entry name" value="Glyoxalase_II_hydrolase"/>
</dbReference>
<evidence type="ECO:0000313" key="10">
    <source>
        <dbReference type="Proteomes" id="UP000280346"/>
    </source>
</evidence>
<dbReference type="CDD" id="cd07723">
    <property type="entry name" value="hydroxyacylglutathione_hydrolase_MBL-fold"/>
    <property type="match status" value="1"/>
</dbReference>
<name>A0A433J7P8_9PROT</name>
<dbReference type="InterPro" id="IPR032282">
    <property type="entry name" value="HAGH_C"/>
</dbReference>
<feature type="domain" description="Metallo-beta-lactamase" evidence="8">
    <location>
        <begin position="29"/>
        <end position="187"/>
    </location>
</feature>
<evidence type="ECO:0000256" key="7">
    <source>
        <dbReference type="HAMAP-Rule" id="MF_01374"/>
    </source>
</evidence>
<feature type="binding site" evidence="7">
    <location>
        <position position="149"/>
    </location>
    <ligand>
        <name>Zn(2+)</name>
        <dbReference type="ChEBI" id="CHEBI:29105"/>
        <label>1</label>
    </ligand>
</feature>
<dbReference type="EMBL" id="RZIJ01000011">
    <property type="protein sequence ID" value="RUQ69715.1"/>
    <property type="molecule type" value="Genomic_DNA"/>
</dbReference>
<evidence type="ECO:0000256" key="3">
    <source>
        <dbReference type="ARBA" id="ARBA00006759"/>
    </source>
</evidence>
<evidence type="ECO:0000313" key="9">
    <source>
        <dbReference type="EMBL" id="RUQ69715.1"/>
    </source>
</evidence>
<dbReference type="InterPro" id="IPR017782">
    <property type="entry name" value="Hydroxyacylglutathione_Hdrlase"/>
</dbReference>
<keyword evidence="5 7" id="KW-0378">Hydrolase</keyword>
<keyword evidence="4 7" id="KW-0479">Metal-binding</keyword>
<dbReference type="GO" id="GO:0019243">
    <property type="term" value="P:methylglyoxal catabolic process to D-lactate via S-lactoyl-glutathione"/>
    <property type="evidence" value="ECO:0007669"/>
    <property type="project" value="UniProtKB-UniRule"/>
</dbReference>
<evidence type="ECO:0000259" key="8">
    <source>
        <dbReference type="SMART" id="SM00849"/>
    </source>
</evidence>
<comment type="caution">
    <text evidence="9">The sequence shown here is derived from an EMBL/GenBank/DDBJ whole genome shotgun (WGS) entry which is preliminary data.</text>
</comment>
<dbReference type="InterPro" id="IPR001279">
    <property type="entry name" value="Metallo-B-lactamas"/>
</dbReference>
<dbReference type="GO" id="GO:0004416">
    <property type="term" value="F:hydroxyacylglutathione hydrolase activity"/>
    <property type="evidence" value="ECO:0007669"/>
    <property type="project" value="UniProtKB-UniRule"/>
</dbReference>
<comment type="subunit">
    <text evidence="7">Monomer.</text>
</comment>
<dbReference type="AlphaFoldDB" id="A0A433J7P8"/>
<evidence type="ECO:0000256" key="2">
    <source>
        <dbReference type="ARBA" id="ARBA00004963"/>
    </source>
</evidence>
<feature type="binding site" evidence="7">
    <location>
        <position position="187"/>
    </location>
    <ligand>
        <name>Zn(2+)</name>
        <dbReference type="ChEBI" id="CHEBI:29105"/>
        <label>2</label>
    </ligand>
</feature>
<dbReference type="Pfam" id="PF16123">
    <property type="entry name" value="HAGH_C"/>
    <property type="match status" value="1"/>
</dbReference>
<dbReference type="Proteomes" id="UP000280346">
    <property type="component" value="Unassembled WGS sequence"/>
</dbReference>
<dbReference type="PANTHER" id="PTHR43705">
    <property type="entry name" value="HYDROXYACYLGLUTATHIONE HYDROLASE"/>
    <property type="match status" value="1"/>
</dbReference>
<dbReference type="HAMAP" id="MF_01374">
    <property type="entry name" value="Glyoxalase_2"/>
    <property type="match status" value="1"/>
</dbReference>
<feature type="binding site" evidence="7">
    <location>
        <position position="130"/>
    </location>
    <ligand>
        <name>Zn(2+)</name>
        <dbReference type="ChEBI" id="CHEBI:29105"/>
        <label>1</label>
    </ligand>
</feature>
<comment type="cofactor">
    <cofactor evidence="7">
        <name>Zn(2+)</name>
        <dbReference type="ChEBI" id="CHEBI:29105"/>
    </cofactor>
    <text evidence="7">Binds 2 Zn(2+) ions per subunit.</text>
</comment>
<feature type="binding site" evidence="7">
    <location>
        <position position="74"/>
    </location>
    <ligand>
        <name>Zn(2+)</name>
        <dbReference type="ChEBI" id="CHEBI:29105"/>
        <label>1</label>
    </ligand>
</feature>